<organism evidence="1 2">
    <name type="scientific">Trichonephila clavata</name>
    <name type="common">Joro spider</name>
    <name type="synonym">Nephila clavata</name>
    <dbReference type="NCBI Taxonomy" id="2740835"/>
    <lineage>
        <taxon>Eukaryota</taxon>
        <taxon>Metazoa</taxon>
        <taxon>Ecdysozoa</taxon>
        <taxon>Arthropoda</taxon>
        <taxon>Chelicerata</taxon>
        <taxon>Arachnida</taxon>
        <taxon>Araneae</taxon>
        <taxon>Araneomorphae</taxon>
        <taxon>Entelegynae</taxon>
        <taxon>Araneoidea</taxon>
        <taxon>Nephilidae</taxon>
        <taxon>Trichonephila</taxon>
    </lineage>
</organism>
<reference evidence="1" key="1">
    <citation type="submission" date="2020-07" db="EMBL/GenBank/DDBJ databases">
        <title>Multicomponent nature underlies the extraordinary mechanical properties of spider dragline silk.</title>
        <authorList>
            <person name="Kono N."/>
            <person name="Nakamura H."/>
            <person name="Mori M."/>
            <person name="Yoshida Y."/>
            <person name="Ohtoshi R."/>
            <person name="Malay A.D."/>
            <person name="Moran D.A.P."/>
            <person name="Tomita M."/>
            <person name="Numata K."/>
            <person name="Arakawa K."/>
        </authorList>
    </citation>
    <scope>NUCLEOTIDE SEQUENCE</scope>
</reference>
<dbReference type="EMBL" id="BMAO01016495">
    <property type="protein sequence ID" value="GFR09026.1"/>
    <property type="molecule type" value="Genomic_DNA"/>
</dbReference>
<sequence length="83" mass="9897">MNPEDKEPRRISPIRLPRNNKCGFGRRKEEVHFGSRSPPSTVVVQDVRASPPKRTEYFIGLRPSAWFFWRFVAQSDFYRRQDD</sequence>
<gene>
    <name evidence="1" type="ORF">TNCT_161051</name>
</gene>
<name>A0A8X6LFL5_TRICU</name>
<dbReference type="AlphaFoldDB" id="A0A8X6LFL5"/>
<evidence type="ECO:0000313" key="2">
    <source>
        <dbReference type="Proteomes" id="UP000887116"/>
    </source>
</evidence>
<evidence type="ECO:0000313" key="1">
    <source>
        <dbReference type="EMBL" id="GFR09026.1"/>
    </source>
</evidence>
<protein>
    <submittedName>
        <fullName evidence="1">Uncharacterized protein</fullName>
    </submittedName>
</protein>
<comment type="caution">
    <text evidence="1">The sequence shown here is derived from an EMBL/GenBank/DDBJ whole genome shotgun (WGS) entry which is preliminary data.</text>
</comment>
<keyword evidence="2" id="KW-1185">Reference proteome</keyword>
<dbReference type="Proteomes" id="UP000887116">
    <property type="component" value="Unassembled WGS sequence"/>
</dbReference>
<accession>A0A8X6LFL5</accession>
<proteinExistence type="predicted"/>